<keyword evidence="1" id="KW-1133">Transmembrane helix</keyword>
<sequence length="100" mass="11304">MVREFALQSQLAYASATLGTGVVSLLLQLVLTFEFHGKEGWWSILREMLFVVLLIKPGIDASRVIKKRKRRVNSILDPHTEMLIFKSIELVLEVIPGAII</sequence>
<keyword evidence="3" id="KW-1185">Reference proteome</keyword>
<comment type="caution">
    <text evidence="2">The sequence shown here is derived from an EMBL/GenBank/DDBJ whole genome shotgun (WGS) entry which is preliminary data.</text>
</comment>
<evidence type="ECO:0000313" key="2">
    <source>
        <dbReference type="EMBL" id="GMH76373.1"/>
    </source>
</evidence>
<evidence type="ECO:0000313" key="3">
    <source>
        <dbReference type="Proteomes" id="UP001165122"/>
    </source>
</evidence>
<gene>
    <name evidence="2" type="ORF">TrLO_g506</name>
</gene>
<proteinExistence type="predicted"/>
<keyword evidence="1" id="KW-0472">Membrane</keyword>
<accession>A0A9W7AWK6</accession>
<feature type="transmembrane region" description="Helical" evidence="1">
    <location>
        <begin position="41"/>
        <end position="59"/>
    </location>
</feature>
<keyword evidence="1" id="KW-0812">Transmembrane</keyword>
<protein>
    <submittedName>
        <fullName evidence="2">Uncharacterized protein</fullName>
    </submittedName>
</protein>
<dbReference type="Proteomes" id="UP001165122">
    <property type="component" value="Unassembled WGS sequence"/>
</dbReference>
<dbReference type="EMBL" id="BRXW01000758">
    <property type="protein sequence ID" value="GMH76373.1"/>
    <property type="molecule type" value="Genomic_DNA"/>
</dbReference>
<feature type="transmembrane region" description="Helical" evidence="1">
    <location>
        <begin position="12"/>
        <end position="35"/>
    </location>
</feature>
<evidence type="ECO:0000256" key="1">
    <source>
        <dbReference type="SAM" id="Phobius"/>
    </source>
</evidence>
<name>A0A9W7AWK6_9STRA</name>
<dbReference type="OrthoDB" id="197540at2759"/>
<organism evidence="2 3">
    <name type="scientific">Triparma laevis f. longispina</name>
    <dbReference type="NCBI Taxonomy" id="1714387"/>
    <lineage>
        <taxon>Eukaryota</taxon>
        <taxon>Sar</taxon>
        <taxon>Stramenopiles</taxon>
        <taxon>Ochrophyta</taxon>
        <taxon>Bolidophyceae</taxon>
        <taxon>Parmales</taxon>
        <taxon>Triparmaceae</taxon>
        <taxon>Triparma</taxon>
    </lineage>
</organism>
<reference evidence="3" key="1">
    <citation type="journal article" date="2023" name="Commun. Biol.">
        <title>Genome analysis of Parmales, the sister group of diatoms, reveals the evolutionary specialization of diatoms from phago-mixotrophs to photoautotrophs.</title>
        <authorList>
            <person name="Ban H."/>
            <person name="Sato S."/>
            <person name="Yoshikawa S."/>
            <person name="Yamada K."/>
            <person name="Nakamura Y."/>
            <person name="Ichinomiya M."/>
            <person name="Sato N."/>
            <person name="Blanc-Mathieu R."/>
            <person name="Endo H."/>
            <person name="Kuwata A."/>
            <person name="Ogata H."/>
        </authorList>
    </citation>
    <scope>NUCLEOTIDE SEQUENCE [LARGE SCALE GENOMIC DNA]</scope>
    <source>
        <strain evidence="3">NIES 3700</strain>
    </source>
</reference>
<dbReference type="AlphaFoldDB" id="A0A9W7AWK6"/>